<comment type="caution">
    <text evidence="2">The sequence shown here is derived from an EMBL/GenBank/DDBJ whole genome shotgun (WGS) entry which is preliminary data.</text>
</comment>
<dbReference type="OrthoDB" id="3333873at2"/>
<dbReference type="SMART" id="SM00710">
    <property type="entry name" value="PbH1"/>
    <property type="match status" value="6"/>
</dbReference>
<sequence length="546" mass="59935">MNKLLLIIIVLLFASCSKEEQSKQIYYVNSETGSDTNNGMTPETAWKSFDRINKIELKPGAQILLASGSVFQGGLVLEDVSGTSDSPVEISMYKYSENTILPVIDAKGFANGITLLNCSNVVVSDLEITGNGGGVVQAGNSGQNMHCGVLVTTTTEGVYENIQLKNLKIRDVFFEDAGYKRGKDEVRTANGTQSYGWGIRVINQLEKAEIKSIVIENCEVSNVAHTGIKLTGRNQNISEVKLYGNRVLFSGGPGMQMSGVKNAHIQKNYIDHSGSNNDSRKWGRGSGLWTWGCSDVLIEHNSFRNAKGPGDSAGCHIDFNCKNVVVQYCFSENNAGGFCEILGNNYNCAYRYNISINDGHRVKGENGAFQEGKIFWLSGYNGDKPRKGPFNSYFYNNTIYVNKDIVAKIAVDRASSGVLIANNIFYIEGESRAVKGDQYKPETEGQSQVENIVFKNNLYLKKENWPVDVLIQDEDQIVGDPQFENPGGLSKEDYISGNIDLIKDKGIKIEPIPGDPLGLSIGLDVEYDYFGNKIEGLPDLGAIQCK</sequence>
<dbReference type="Pfam" id="PF13229">
    <property type="entry name" value="Beta_helix"/>
    <property type="match status" value="1"/>
</dbReference>
<evidence type="ECO:0000259" key="1">
    <source>
        <dbReference type="Pfam" id="PF13229"/>
    </source>
</evidence>
<keyword evidence="3" id="KW-1185">Reference proteome</keyword>
<dbReference type="EMBL" id="JRHC01000002">
    <property type="protein sequence ID" value="KJF43961.1"/>
    <property type="molecule type" value="Genomic_DNA"/>
</dbReference>
<dbReference type="STRING" id="1544798.LH29_12970"/>
<reference evidence="2 3" key="1">
    <citation type="submission" date="2014-09" db="EMBL/GenBank/DDBJ databases">
        <title>Draft Genome Sequence of Draconibacterium sp. JN14CK-3.</title>
        <authorList>
            <person name="Dong C."/>
            <person name="Lai Q."/>
            <person name="Shao Z."/>
        </authorList>
    </citation>
    <scope>NUCLEOTIDE SEQUENCE [LARGE SCALE GENOMIC DNA]</scope>
    <source>
        <strain evidence="2 3">JN14CK-3</strain>
    </source>
</reference>
<dbReference type="AlphaFoldDB" id="A0A0D8JBR1"/>
<evidence type="ECO:0000313" key="2">
    <source>
        <dbReference type="EMBL" id="KJF43961.1"/>
    </source>
</evidence>
<dbReference type="PROSITE" id="PS51257">
    <property type="entry name" value="PROKAR_LIPOPROTEIN"/>
    <property type="match status" value="1"/>
</dbReference>
<evidence type="ECO:0000313" key="3">
    <source>
        <dbReference type="Proteomes" id="UP000032544"/>
    </source>
</evidence>
<gene>
    <name evidence="2" type="ORF">LH29_12970</name>
</gene>
<dbReference type="Proteomes" id="UP000032544">
    <property type="component" value="Unassembled WGS sequence"/>
</dbReference>
<accession>A0A0D8JBR1</accession>
<feature type="domain" description="Right handed beta helix" evidence="1">
    <location>
        <begin position="213"/>
        <end position="353"/>
    </location>
</feature>
<dbReference type="RefSeq" id="WP_045030123.1">
    <property type="nucleotide sequence ID" value="NZ_JRHC01000002.1"/>
</dbReference>
<name>A0A0D8JBR1_9BACT</name>
<protein>
    <recommendedName>
        <fullName evidence="1">Right handed beta helix domain-containing protein</fullName>
    </recommendedName>
</protein>
<proteinExistence type="predicted"/>
<dbReference type="InterPro" id="IPR039448">
    <property type="entry name" value="Beta_helix"/>
</dbReference>
<organism evidence="2 3">
    <name type="scientific">Draconibacterium sediminis</name>
    <dbReference type="NCBI Taxonomy" id="1544798"/>
    <lineage>
        <taxon>Bacteria</taxon>
        <taxon>Pseudomonadati</taxon>
        <taxon>Bacteroidota</taxon>
        <taxon>Bacteroidia</taxon>
        <taxon>Marinilabiliales</taxon>
        <taxon>Prolixibacteraceae</taxon>
        <taxon>Draconibacterium</taxon>
    </lineage>
</organism>
<dbReference type="Gene3D" id="2.160.20.10">
    <property type="entry name" value="Single-stranded right-handed beta-helix, Pectin lyase-like"/>
    <property type="match status" value="1"/>
</dbReference>
<dbReference type="InterPro" id="IPR011050">
    <property type="entry name" value="Pectin_lyase_fold/virulence"/>
</dbReference>
<dbReference type="InterPro" id="IPR012334">
    <property type="entry name" value="Pectin_lyas_fold"/>
</dbReference>
<dbReference type="SUPFAM" id="SSF51126">
    <property type="entry name" value="Pectin lyase-like"/>
    <property type="match status" value="1"/>
</dbReference>
<dbReference type="InterPro" id="IPR006626">
    <property type="entry name" value="PbH1"/>
</dbReference>